<dbReference type="InterPro" id="IPR015424">
    <property type="entry name" value="PyrdxlP-dep_Trfase"/>
</dbReference>
<dbReference type="PANTHER" id="PTHR43321">
    <property type="entry name" value="GLUTAMATE DECARBOXYLASE"/>
    <property type="match status" value="1"/>
</dbReference>
<keyword evidence="5 8" id="KW-0456">Lyase</keyword>
<dbReference type="GO" id="GO:0030170">
    <property type="term" value="F:pyridoxal phosphate binding"/>
    <property type="evidence" value="ECO:0007669"/>
    <property type="project" value="InterPro"/>
</dbReference>
<dbReference type="OrthoDB" id="5152799at2759"/>
<keyword evidence="4 7" id="KW-0663">Pyridoxal phosphate</keyword>
<protein>
    <recommendedName>
        <fullName evidence="3">glutamate decarboxylase</fullName>
        <ecNumber evidence="3">4.1.1.15</ecNumber>
    </recommendedName>
</protein>
<dbReference type="AlphaFoldDB" id="A0A4Y8CJF2"/>
<comment type="similarity">
    <text evidence="2 8">Belongs to the group II decarboxylase family.</text>
</comment>
<dbReference type="GO" id="GO:0005829">
    <property type="term" value="C:cytosol"/>
    <property type="evidence" value="ECO:0007669"/>
    <property type="project" value="TreeGrafter"/>
</dbReference>
<keyword evidence="10" id="KW-1185">Reference proteome</keyword>
<evidence type="ECO:0000256" key="6">
    <source>
        <dbReference type="ARBA" id="ARBA00048868"/>
    </source>
</evidence>
<reference evidence="9 10" key="1">
    <citation type="submission" date="2017-11" db="EMBL/GenBank/DDBJ databases">
        <title>Comparative genomics of Botrytis spp.</title>
        <authorList>
            <person name="Valero-Jimenez C.A."/>
            <person name="Tapia P."/>
            <person name="Veloso J."/>
            <person name="Silva-Moreno E."/>
            <person name="Staats M."/>
            <person name="Valdes J.H."/>
            <person name="Van Kan J.A.L."/>
        </authorList>
    </citation>
    <scope>NUCLEOTIDE SEQUENCE [LARGE SCALE GENOMIC DNA]</scope>
    <source>
        <strain evidence="9 10">MUCL2830</strain>
    </source>
</reference>
<dbReference type="InterPro" id="IPR002129">
    <property type="entry name" value="PyrdxlP-dep_de-COase"/>
</dbReference>
<evidence type="ECO:0000256" key="3">
    <source>
        <dbReference type="ARBA" id="ARBA00012421"/>
    </source>
</evidence>
<dbReference type="InterPro" id="IPR015421">
    <property type="entry name" value="PyrdxlP-dep_Trfase_major"/>
</dbReference>
<evidence type="ECO:0000256" key="1">
    <source>
        <dbReference type="ARBA" id="ARBA00001933"/>
    </source>
</evidence>
<evidence type="ECO:0000256" key="7">
    <source>
        <dbReference type="PIRSR" id="PIRSR602129-50"/>
    </source>
</evidence>
<dbReference type="EMBL" id="PHWZ01000709">
    <property type="protein sequence ID" value="TEY32842.1"/>
    <property type="molecule type" value="Genomic_DNA"/>
</dbReference>
<accession>A0A4Y8CJF2</accession>
<proteinExistence type="inferred from homology"/>
<comment type="cofactor">
    <cofactor evidence="1 7 8">
        <name>pyridoxal 5'-phosphate</name>
        <dbReference type="ChEBI" id="CHEBI:597326"/>
    </cofactor>
</comment>
<evidence type="ECO:0000256" key="8">
    <source>
        <dbReference type="RuleBase" id="RU000382"/>
    </source>
</evidence>
<dbReference type="STRING" id="38488.A0A4Y8CJF2"/>
<organism evidence="9 10">
    <name type="scientific">Botryotinia calthae</name>
    <dbReference type="NCBI Taxonomy" id="38488"/>
    <lineage>
        <taxon>Eukaryota</taxon>
        <taxon>Fungi</taxon>
        <taxon>Dikarya</taxon>
        <taxon>Ascomycota</taxon>
        <taxon>Pezizomycotina</taxon>
        <taxon>Leotiomycetes</taxon>
        <taxon>Helotiales</taxon>
        <taxon>Sclerotiniaceae</taxon>
        <taxon>Botryotinia</taxon>
    </lineage>
</organism>
<comment type="caution">
    <text evidence="9">The sequence shown here is derived from an EMBL/GenBank/DDBJ whole genome shotgun (WGS) entry which is preliminary data.</text>
</comment>
<dbReference type="GO" id="GO:0006538">
    <property type="term" value="P:L-glutamate catabolic process"/>
    <property type="evidence" value="ECO:0007669"/>
    <property type="project" value="TreeGrafter"/>
</dbReference>
<feature type="modified residue" description="N6-(pyridoxal phosphate)lysine" evidence="7">
    <location>
        <position position="255"/>
    </location>
</feature>
<dbReference type="InterPro" id="IPR010107">
    <property type="entry name" value="Glutamate_decarboxylase"/>
</dbReference>
<dbReference type="SUPFAM" id="SSF53383">
    <property type="entry name" value="PLP-dependent transferases"/>
    <property type="match status" value="1"/>
</dbReference>
<dbReference type="Pfam" id="PF00282">
    <property type="entry name" value="Pyridoxal_deC"/>
    <property type="match status" value="1"/>
</dbReference>
<dbReference type="GO" id="GO:0004351">
    <property type="term" value="F:glutamate decarboxylase activity"/>
    <property type="evidence" value="ECO:0007669"/>
    <property type="project" value="UniProtKB-EC"/>
</dbReference>
<evidence type="ECO:0000256" key="4">
    <source>
        <dbReference type="ARBA" id="ARBA00022898"/>
    </source>
</evidence>
<comment type="catalytic activity">
    <reaction evidence="6">
        <text>L-glutamate + H(+) = 4-aminobutanoate + CO2</text>
        <dbReference type="Rhea" id="RHEA:17785"/>
        <dbReference type="ChEBI" id="CHEBI:15378"/>
        <dbReference type="ChEBI" id="CHEBI:16526"/>
        <dbReference type="ChEBI" id="CHEBI:29985"/>
        <dbReference type="ChEBI" id="CHEBI:59888"/>
        <dbReference type="EC" id="4.1.1.15"/>
    </reaction>
</comment>
<evidence type="ECO:0000313" key="9">
    <source>
        <dbReference type="EMBL" id="TEY32842.1"/>
    </source>
</evidence>
<sequence>MAPLEMPTTHLNQHVSDPTVTKDRILGHISNDIIPERNLGSFVSTSIDGPSQQLMLENYCKNLACAHEYPSIKDLEKRCVDMIANLWGSPETTNHIGAATTGSSESLFLAILALKRNWQSRNSYLSSSPRMNLIVGSHAHVAVHKAAENLDIEVKILHVSDASGYRFDSAQLEPALDEGTIGVVLILGNTYTGGFDPILEVTSILDNYEGRTGVEIPIHVDAASGGFVAPFTGVSPSTWGFPIPRVVSINASGHKFGMVSATIGWIIWRDLQNLPDRMKHTSAYLLGTSETFTMSYSQSSIGVVLQYYYLARLGQEGFKHYILASFERAQLFSDLLEKTGCFRCINNAQFTSLATMTGCESAVKQGIPLVAFYLNNWAKKRMPLLDEETLSRHLFQRGFSVPSCKLPMDGQCKSLMRVVVRPTITTEILDNLLKEILNILSSYGWDDSLEA</sequence>
<evidence type="ECO:0000256" key="5">
    <source>
        <dbReference type="ARBA" id="ARBA00023239"/>
    </source>
</evidence>
<dbReference type="Gene3D" id="3.90.1150.160">
    <property type="match status" value="1"/>
</dbReference>
<name>A0A4Y8CJF2_9HELO</name>
<dbReference type="PANTHER" id="PTHR43321:SF3">
    <property type="entry name" value="GLUTAMATE DECARBOXYLASE"/>
    <property type="match status" value="1"/>
</dbReference>
<evidence type="ECO:0000256" key="2">
    <source>
        <dbReference type="ARBA" id="ARBA00009533"/>
    </source>
</evidence>
<evidence type="ECO:0000313" key="10">
    <source>
        <dbReference type="Proteomes" id="UP000297299"/>
    </source>
</evidence>
<dbReference type="EC" id="4.1.1.15" evidence="3"/>
<dbReference type="Proteomes" id="UP000297299">
    <property type="component" value="Unassembled WGS sequence"/>
</dbReference>
<dbReference type="Gene3D" id="3.40.640.10">
    <property type="entry name" value="Type I PLP-dependent aspartate aminotransferase-like (Major domain)"/>
    <property type="match status" value="1"/>
</dbReference>
<gene>
    <name evidence="9" type="ORF">BOTCAL_0713g00020</name>
</gene>